<sequence length="127" mass="14108">MSNYHPIVSFPGLNYVLFIDDLLTMNGIDSNVLGIDIGEHALFNLLKFEAQFSSRNILAGKTEMKKRLFCSSGVLIFLLLKFPKAAVGSEQETETNCCSQIAANNVRSNGLDKLIEVVKVQEDRVIK</sequence>
<dbReference type="AlphaFoldDB" id="A0A914RPJ3"/>
<name>A0A914RPJ3_PAREQ</name>
<evidence type="ECO:0000313" key="1">
    <source>
        <dbReference type="Proteomes" id="UP000887564"/>
    </source>
</evidence>
<dbReference type="Proteomes" id="UP000887564">
    <property type="component" value="Unplaced"/>
</dbReference>
<evidence type="ECO:0000313" key="2">
    <source>
        <dbReference type="WBParaSite" id="PEQ_0000674301-mRNA-1"/>
    </source>
</evidence>
<organism evidence="1 2">
    <name type="scientific">Parascaris equorum</name>
    <name type="common">Equine roundworm</name>
    <dbReference type="NCBI Taxonomy" id="6256"/>
    <lineage>
        <taxon>Eukaryota</taxon>
        <taxon>Metazoa</taxon>
        <taxon>Ecdysozoa</taxon>
        <taxon>Nematoda</taxon>
        <taxon>Chromadorea</taxon>
        <taxon>Rhabditida</taxon>
        <taxon>Spirurina</taxon>
        <taxon>Ascaridomorpha</taxon>
        <taxon>Ascaridoidea</taxon>
        <taxon>Ascarididae</taxon>
        <taxon>Parascaris</taxon>
    </lineage>
</organism>
<dbReference type="WBParaSite" id="PEQ_0000674301-mRNA-1">
    <property type="protein sequence ID" value="PEQ_0000674301-mRNA-1"/>
    <property type="gene ID" value="PEQ_0000674301"/>
</dbReference>
<proteinExistence type="predicted"/>
<reference evidence="2" key="1">
    <citation type="submission" date="2022-11" db="UniProtKB">
        <authorList>
            <consortium name="WormBaseParasite"/>
        </authorList>
    </citation>
    <scope>IDENTIFICATION</scope>
</reference>
<protein>
    <submittedName>
        <fullName evidence="2">Reverse transcriptase domain-containing protein</fullName>
    </submittedName>
</protein>
<keyword evidence="1" id="KW-1185">Reference proteome</keyword>
<accession>A0A914RPJ3</accession>